<name>A0A2I1M8K6_9FIRM</name>
<accession>A0A2I1M8K6</accession>
<evidence type="ECO:0000313" key="2">
    <source>
        <dbReference type="Proteomes" id="UP000234335"/>
    </source>
</evidence>
<gene>
    <name evidence="1" type="ORF">CYJ34_06435</name>
</gene>
<sequence>MTLIERSKDQVLEFVQNEYDGYTDINYLGEWESYDCYEINTDEETDGVGAFALVNENGVRLSDSDEDYEIVHFFDIG</sequence>
<organism evidence="1 2">
    <name type="scientific">Anaerococcus octavius</name>
    <dbReference type="NCBI Taxonomy" id="54007"/>
    <lineage>
        <taxon>Bacteria</taxon>
        <taxon>Bacillati</taxon>
        <taxon>Bacillota</taxon>
        <taxon>Tissierellia</taxon>
        <taxon>Tissierellales</taxon>
        <taxon>Peptoniphilaceae</taxon>
        <taxon>Anaerococcus</taxon>
    </lineage>
</organism>
<dbReference type="RefSeq" id="WP_101540472.1">
    <property type="nucleotide sequence ID" value="NZ_JBHWQV010000067.1"/>
</dbReference>
<keyword evidence="2" id="KW-1185">Reference proteome</keyword>
<dbReference type="Proteomes" id="UP000234335">
    <property type="component" value="Unassembled WGS sequence"/>
</dbReference>
<dbReference type="EMBL" id="PKGS01000004">
    <property type="protein sequence ID" value="PKZ16449.1"/>
    <property type="molecule type" value="Genomic_DNA"/>
</dbReference>
<proteinExistence type="predicted"/>
<reference evidence="1 2" key="1">
    <citation type="submission" date="2017-12" db="EMBL/GenBank/DDBJ databases">
        <title>Phylogenetic diversity of female urinary microbiome.</title>
        <authorList>
            <person name="Thomas-White K."/>
            <person name="Wolfe A.J."/>
        </authorList>
    </citation>
    <scope>NUCLEOTIDE SEQUENCE [LARGE SCALE GENOMIC DNA]</scope>
    <source>
        <strain evidence="1 2">UMB0119</strain>
    </source>
</reference>
<dbReference type="AlphaFoldDB" id="A0A2I1M8K6"/>
<protein>
    <submittedName>
        <fullName evidence="1">Uncharacterized protein</fullName>
    </submittedName>
</protein>
<comment type="caution">
    <text evidence="1">The sequence shown here is derived from an EMBL/GenBank/DDBJ whole genome shotgun (WGS) entry which is preliminary data.</text>
</comment>
<evidence type="ECO:0000313" key="1">
    <source>
        <dbReference type="EMBL" id="PKZ16449.1"/>
    </source>
</evidence>